<keyword evidence="2" id="KW-1185">Reference proteome</keyword>
<comment type="caution">
    <text evidence="1">The sequence shown here is derived from an EMBL/GenBank/DDBJ whole genome shotgun (WGS) entry which is preliminary data.</text>
</comment>
<dbReference type="RefSeq" id="WP_132700809.1">
    <property type="nucleotide sequence ID" value="NZ_SLZR01000004.1"/>
</dbReference>
<protein>
    <recommendedName>
        <fullName evidence="3">Patatin-like phospholipase</fullName>
    </recommendedName>
</protein>
<dbReference type="EMBL" id="SLZR01000004">
    <property type="protein sequence ID" value="TCS42034.1"/>
    <property type="molecule type" value="Genomic_DNA"/>
</dbReference>
<name>A0A4R3IA54_9GAMM</name>
<dbReference type="InterPro" id="IPR016035">
    <property type="entry name" value="Acyl_Trfase/lysoPLipase"/>
</dbReference>
<reference evidence="1 2" key="1">
    <citation type="submission" date="2019-03" db="EMBL/GenBank/DDBJ databases">
        <title>Genomic Encyclopedia of Archaeal and Bacterial Type Strains, Phase II (KMG-II): from individual species to whole genera.</title>
        <authorList>
            <person name="Goeker M."/>
        </authorList>
    </citation>
    <scope>NUCLEOTIDE SEQUENCE [LARGE SCALE GENOMIC DNA]</scope>
    <source>
        <strain evidence="1 2">DSM 15388</strain>
    </source>
</reference>
<evidence type="ECO:0000313" key="2">
    <source>
        <dbReference type="Proteomes" id="UP000295793"/>
    </source>
</evidence>
<proteinExistence type="predicted"/>
<evidence type="ECO:0008006" key="3">
    <source>
        <dbReference type="Google" id="ProtNLM"/>
    </source>
</evidence>
<dbReference type="SUPFAM" id="SSF52151">
    <property type="entry name" value="FabD/lysophospholipase-like"/>
    <property type="match status" value="1"/>
</dbReference>
<sequence length="354" mass="40061">MQAIDIYAGSEAYRHIEQHGLKPEHTRMIIGASGGPKWFVLSHLDRYLVEHWLPKIPHKIDLIGSSIGAFRMACYASKDPLQAIKNLESNYVNQRYSAKPTAREVTQSVEEMLDVIASAEDLQHHQLRKLHIVAARTKGYCSSENKFVQSLGLAGVVLGNYMSRNTLPMWFDRVIFQSPGGELPVENWDKFKTSAITLCEENYRDALFASGAIPIVIEGVETPYGAPKGLYRDGGMVDYHFDLPFKPKDGLVLYPHFSPVMKPGWFDKSIARRKISAHNYSHTVVICPSREFIDSLPHQKIPDRKDFEKMTTEARIDYWKTAVEQSKQIAEQFDQWLSQGAPISAVQPIEAIAN</sequence>
<evidence type="ECO:0000313" key="1">
    <source>
        <dbReference type="EMBL" id="TCS42034.1"/>
    </source>
</evidence>
<accession>A0A4R3IA54</accession>
<dbReference type="OrthoDB" id="8586159at2"/>
<dbReference type="Proteomes" id="UP000295793">
    <property type="component" value="Unassembled WGS sequence"/>
</dbReference>
<dbReference type="AlphaFoldDB" id="A0A4R3IA54"/>
<organism evidence="1 2">
    <name type="scientific">Reinekea marinisedimentorum</name>
    <dbReference type="NCBI Taxonomy" id="230495"/>
    <lineage>
        <taxon>Bacteria</taxon>
        <taxon>Pseudomonadati</taxon>
        <taxon>Pseudomonadota</taxon>
        <taxon>Gammaproteobacteria</taxon>
        <taxon>Oceanospirillales</taxon>
        <taxon>Saccharospirillaceae</taxon>
        <taxon>Reinekea</taxon>
    </lineage>
</organism>
<gene>
    <name evidence="1" type="ORF">BCF53_104138</name>
</gene>